<reference evidence="2" key="1">
    <citation type="submission" date="2018-12" db="EMBL/GenBank/DDBJ databases">
        <title>Draft Genome Sequence of Chryseobacterium arthrosphaerae strain ED882-96 Isolated from the Blood of a Patient with Liver Cirrhosis in Taiwan.</title>
        <authorList>
            <person name="Lin J.-N."/>
            <person name="Lai C.-H."/>
            <person name="Yang C.-H."/>
            <person name="Huang Y.-H."/>
        </authorList>
    </citation>
    <scope>NUCLEOTIDE SEQUENCE [LARGE SCALE GENOMIC DNA]</scope>
    <source>
        <strain evidence="2">ED882-96</strain>
        <plasmid evidence="2">unnamed</plasmid>
    </source>
</reference>
<evidence type="ECO:0000313" key="2">
    <source>
        <dbReference type="EMBL" id="RTZ48398.1"/>
    </source>
</evidence>
<keyword evidence="2" id="KW-0614">Plasmid</keyword>
<organism evidence="2">
    <name type="scientific">Chryseobacterium arthrosphaerae</name>
    <dbReference type="NCBI Taxonomy" id="651561"/>
    <lineage>
        <taxon>Bacteria</taxon>
        <taxon>Pseudomonadati</taxon>
        <taxon>Bacteroidota</taxon>
        <taxon>Flavobacteriia</taxon>
        <taxon>Flavobacteriales</taxon>
        <taxon>Weeksellaceae</taxon>
        <taxon>Chryseobacterium group</taxon>
        <taxon>Chryseobacterium</taxon>
    </lineage>
</organism>
<name>A0A432DXM7_9FLAO</name>
<accession>A0A432DXM7</accession>
<evidence type="ECO:0000256" key="1">
    <source>
        <dbReference type="SAM" id="Phobius"/>
    </source>
</evidence>
<protein>
    <submittedName>
        <fullName evidence="2">Uncharacterized protein</fullName>
    </submittedName>
</protein>
<keyword evidence="1" id="KW-0472">Membrane</keyword>
<gene>
    <name evidence="2" type="ORF">EJ377_12320</name>
</gene>
<proteinExistence type="predicted"/>
<feature type="transmembrane region" description="Helical" evidence="1">
    <location>
        <begin position="6"/>
        <end position="23"/>
    </location>
</feature>
<dbReference type="AlphaFoldDB" id="A0A432DXM7"/>
<comment type="caution">
    <text evidence="2">The sequence shown here is derived from an EMBL/GenBank/DDBJ whole genome shotgun (WGS) entry which is preliminary data.</text>
</comment>
<dbReference type="Proteomes" id="UP000276953">
    <property type="component" value="Plasmid unnamed"/>
</dbReference>
<dbReference type="EMBL" id="RYFC01000002">
    <property type="protein sequence ID" value="RTZ48398.1"/>
    <property type="molecule type" value="Genomic_DNA"/>
</dbReference>
<keyword evidence="1" id="KW-1133">Transmembrane helix</keyword>
<keyword evidence="1" id="KW-0812">Transmembrane</keyword>
<sequence>MGVVAILYYPVWAVAMYRFFLLCKREERICDKITVDDKGVHYDKLNGSRKEILYSQLRQSYLSNDYDVHLTEIRKHG</sequence>
<geneLocation type="plasmid" evidence="2">
    <name>unnamed</name>
</geneLocation>